<gene>
    <name evidence="2" type="ORF">SAMN02745910_04677</name>
</gene>
<dbReference type="RefSeq" id="WP_061802875.1">
    <property type="nucleotide sequence ID" value="NZ_FOXX01000019.1"/>
</dbReference>
<organism evidence="2 3">
    <name type="scientific">Priestia endophytica DSM 13796</name>
    <dbReference type="NCBI Taxonomy" id="1121089"/>
    <lineage>
        <taxon>Bacteria</taxon>
        <taxon>Bacillati</taxon>
        <taxon>Bacillota</taxon>
        <taxon>Bacilli</taxon>
        <taxon>Bacillales</taxon>
        <taxon>Bacillaceae</taxon>
        <taxon>Priestia</taxon>
    </lineage>
</organism>
<evidence type="ECO:0000313" key="3">
    <source>
        <dbReference type="Proteomes" id="UP000182762"/>
    </source>
</evidence>
<keyword evidence="1" id="KW-0812">Transmembrane</keyword>
<feature type="transmembrane region" description="Helical" evidence="1">
    <location>
        <begin position="106"/>
        <end position="126"/>
    </location>
</feature>
<evidence type="ECO:0000256" key="1">
    <source>
        <dbReference type="SAM" id="Phobius"/>
    </source>
</evidence>
<proteinExistence type="predicted"/>
<keyword evidence="3" id="KW-1185">Reference proteome</keyword>
<feature type="transmembrane region" description="Helical" evidence="1">
    <location>
        <begin position="83"/>
        <end position="100"/>
    </location>
</feature>
<reference evidence="2 3" key="1">
    <citation type="submission" date="2016-10" db="EMBL/GenBank/DDBJ databases">
        <authorList>
            <person name="Varghese N."/>
            <person name="Submissions S."/>
        </authorList>
    </citation>
    <scope>NUCLEOTIDE SEQUENCE [LARGE SCALE GENOMIC DNA]</scope>
    <source>
        <strain evidence="2 3">DSM 13796</strain>
    </source>
</reference>
<protein>
    <submittedName>
        <fullName evidence="2">Uncharacterized protein</fullName>
    </submittedName>
</protein>
<name>A0A1I6C087_9BACI</name>
<accession>A0A1I6C087</accession>
<feature type="transmembrane region" description="Helical" evidence="1">
    <location>
        <begin position="54"/>
        <end position="74"/>
    </location>
</feature>
<dbReference type="Proteomes" id="UP000182762">
    <property type="component" value="Unassembled WGS sequence"/>
</dbReference>
<dbReference type="GeneID" id="93713201"/>
<dbReference type="EMBL" id="FOXX01000019">
    <property type="protein sequence ID" value="SFQ86596.1"/>
    <property type="molecule type" value="Genomic_DNA"/>
</dbReference>
<comment type="caution">
    <text evidence="2">The sequence shown here is derived from an EMBL/GenBank/DDBJ whole genome shotgun (WGS) entry which is preliminary data.</text>
</comment>
<feature type="transmembrane region" description="Helical" evidence="1">
    <location>
        <begin position="30"/>
        <end position="48"/>
    </location>
</feature>
<evidence type="ECO:0000313" key="2">
    <source>
        <dbReference type="EMBL" id="SFQ86596.1"/>
    </source>
</evidence>
<keyword evidence="1" id="KW-1133">Transmembrane helix</keyword>
<sequence length="146" mass="16929">MKSRDNYKFKRDWRQSKENNEISSEDMKNACVFLSIILLGVLSALIGLNLPYDLSQLLGLFFLLLYGFTVFFFIDTDKKNGRSIIRLSFIVLVGVLFTFVDESSTNPIFNTFLPAITLVYMIAFLLEESKQKPNQQNKKRINLQKK</sequence>
<keyword evidence="1" id="KW-0472">Membrane</keyword>